<dbReference type="OrthoDB" id="291892at2"/>
<dbReference type="PANTHER" id="PTHR28008:SF1">
    <property type="entry name" value="DOMAIN PROTEIN, PUTATIVE (AFU_ORTHOLOGUE AFUA_3G10980)-RELATED"/>
    <property type="match status" value="1"/>
</dbReference>
<dbReference type="Pfam" id="PF04892">
    <property type="entry name" value="VanZ"/>
    <property type="match status" value="1"/>
</dbReference>
<keyword evidence="1" id="KW-1133">Transmembrane helix</keyword>
<feature type="domain" description="VanZ-like" evidence="2">
    <location>
        <begin position="10"/>
        <end position="142"/>
    </location>
</feature>
<organism evidence="3 4">
    <name type="scientific">Acidilutibacter cellobiosedens</name>
    <dbReference type="NCBI Taxonomy" id="2507161"/>
    <lineage>
        <taxon>Bacteria</taxon>
        <taxon>Bacillati</taxon>
        <taxon>Bacillota</taxon>
        <taxon>Tissierellia</taxon>
        <taxon>Tissierellales</taxon>
        <taxon>Acidilutibacteraceae</taxon>
        <taxon>Acidilutibacter</taxon>
    </lineage>
</organism>
<dbReference type="AlphaFoldDB" id="A0A410QCS2"/>
<proteinExistence type="predicted"/>
<keyword evidence="4" id="KW-1185">Reference proteome</keyword>
<evidence type="ECO:0000259" key="2">
    <source>
        <dbReference type="Pfam" id="PF04892"/>
    </source>
</evidence>
<feature type="transmembrane region" description="Helical" evidence="1">
    <location>
        <begin position="7"/>
        <end position="25"/>
    </location>
</feature>
<feature type="transmembrane region" description="Helical" evidence="1">
    <location>
        <begin position="69"/>
        <end position="85"/>
    </location>
</feature>
<dbReference type="InterPro" id="IPR006976">
    <property type="entry name" value="VanZ-like"/>
</dbReference>
<dbReference type="EMBL" id="CP035282">
    <property type="protein sequence ID" value="QAT61797.1"/>
    <property type="molecule type" value="Genomic_DNA"/>
</dbReference>
<dbReference type="InterPro" id="IPR016747">
    <property type="entry name" value="Phosphotransbutyrylase"/>
</dbReference>
<gene>
    <name evidence="3" type="ORF">EQM13_09440</name>
</gene>
<accession>A0A410QCS2</accession>
<protein>
    <submittedName>
        <fullName evidence="3">VanZ family protein</fullName>
    </submittedName>
</protein>
<evidence type="ECO:0000313" key="3">
    <source>
        <dbReference type="EMBL" id="QAT61797.1"/>
    </source>
</evidence>
<feature type="transmembrane region" description="Helical" evidence="1">
    <location>
        <begin position="92"/>
        <end position="108"/>
    </location>
</feature>
<feature type="transmembrane region" description="Helical" evidence="1">
    <location>
        <begin position="128"/>
        <end position="144"/>
    </location>
</feature>
<evidence type="ECO:0000313" key="4">
    <source>
        <dbReference type="Proteomes" id="UP000287969"/>
    </source>
</evidence>
<dbReference type="RefSeq" id="WP_083381714.1">
    <property type="nucleotide sequence ID" value="NZ_CP035282.1"/>
</dbReference>
<name>A0A410QCS2_9FIRM</name>
<sequence length="152" mass="17341">MNQNKKRIIFYVVILFWLSIIFVLSSQPVSKSNALSKKITEIVINSAERAAPNSNFDFDRTNHLIRKNAHFFSYLILGILIINLMKKSKMGRFKIFIISISFCIVYAISDEFHQIFVSGRGAQIKDVLIDSAGSLMGIAIYEAISKIKKNKY</sequence>
<keyword evidence="1" id="KW-0812">Transmembrane</keyword>
<dbReference type="Proteomes" id="UP000287969">
    <property type="component" value="Chromosome"/>
</dbReference>
<dbReference type="PANTHER" id="PTHR28008">
    <property type="entry name" value="DOMAIN PROTEIN, PUTATIVE (AFU_ORTHOLOGUE AFUA_3G10980)-RELATED"/>
    <property type="match status" value="1"/>
</dbReference>
<keyword evidence="1" id="KW-0472">Membrane</keyword>
<dbReference type="KEGG" id="spoa:EQM13_09440"/>
<reference evidence="4" key="1">
    <citation type="submission" date="2019-01" db="EMBL/GenBank/DDBJ databases">
        <title>Draft genomes of a novel of Sporanaerobacter strains.</title>
        <authorList>
            <person name="Ma S."/>
        </authorList>
    </citation>
    <scope>NUCLEOTIDE SEQUENCE [LARGE SCALE GENOMIC DNA]</scope>
    <source>
        <strain evidence="4">NJN-17</strain>
    </source>
</reference>
<dbReference type="NCBIfam" id="NF037970">
    <property type="entry name" value="vanZ_1"/>
    <property type="match status" value="1"/>
</dbReference>
<evidence type="ECO:0000256" key="1">
    <source>
        <dbReference type="SAM" id="Phobius"/>
    </source>
</evidence>
<dbReference type="PIRSF" id="PIRSF019083">
    <property type="entry name" value="UCP019083_VanZ"/>
    <property type="match status" value="1"/>
</dbReference>